<dbReference type="InterPro" id="IPR005821">
    <property type="entry name" value="Ion_trans_dom"/>
</dbReference>
<reference evidence="8" key="1">
    <citation type="submission" date="2021-01" db="EMBL/GenBank/DDBJ databases">
        <authorList>
            <person name="Corre E."/>
            <person name="Pelletier E."/>
            <person name="Niang G."/>
            <person name="Scheremetjew M."/>
            <person name="Finn R."/>
            <person name="Kale V."/>
            <person name="Holt S."/>
            <person name="Cochrane G."/>
            <person name="Meng A."/>
            <person name="Brown T."/>
            <person name="Cohen L."/>
        </authorList>
    </citation>
    <scope>NUCLEOTIDE SEQUENCE</scope>
    <source>
        <strain evidence="8">CCMP3107</strain>
    </source>
</reference>
<protein>
    <recommendedName>
        <fullName evidence="7">B30.2/SPRY domain-containing protein</fullName>
    </recommendedName>
</protein>
<dbReference type="GO" id="GO:0005216">
    <property type="term" value="F:monoatomic ion channel activity"/>
    <property type="evidence" value="ECO:0007669"/>
    <property type="project" value="InterPro"/>
</dbReference>
<proteinExistence type="predicted"/>
<feature type="transmembrane region" description="Helical" evidence="6">
    <location>
        <begin position="2346"/>
        <end position="2371"/>
    </location>
</feature>
<evidence type="ECO:0000256" key="5">
    <source>
        <dbReference type="SAM" id="MobiDB-lite"/>
    </source>
</evidence>
<dbReference type="InterPro" id="IPR003877">
    <property type="entry name" value="SPRY_dom"/>
</dbReference>
<dbReference type="CDD" id="cd11709">
    <property type="entry name" value="SPRY"/>
    <property type="match status" value="1"/>
</dbReference>
<evidence type="ECO:0000256" key="2">
    <source>
        <dbReference type="ARBA" id="ARBA00022692"/>
    </source>
</evidence>
<dbReference type="SUPFAM" id="SSF49899">
    <property type="entry name" value="Concanavalin A-like lectins/glucanases"/>
    <property type="match status" value="1"/>
</dbReference>
<evidence type="ECO:0000256" key="3">
    <source>
        <dbReference type="ARBA" id="ARBA00022989"/>
    </source>
</evidence>
<feature type="region of interest" description="Disordered" evidence="5">
    <location>
        <begin position="1513"/>
        <end position="1533"/>
    </location>
</feature>
<dbReference type="PANTHER" id="PTHR13715:SF99">
    <property type="entry name" value="INOSITOL 1,4,5-TRISPHOSPHATE RECEPTOR-LIKE PROTEIN A"/>
    <property type="match status" value="1"/>
</dbReference>
<organism evidence="8">
    <name type="scientific">Heterosigma akashiwo</name>
    <name type="common">Chromophytic alga</name>
    <name type="synonym">Heterosigma carterae</name>
    <dbReference type="NCBI Taxonomy" id="2829"/>
    <lineage>
        <taxon>Eukaryota</taxon>
        <taxon>Sar</taxon>
        <taxon>Stramenopiles</taxon>
        <taxon>Ochrophyta</taxon>
        <taxon>Raphidophyceae</taxon>
        <taxon>Chattonellales</taxon>
        <taxon>Chattonellaceae</taxon>
        <taxon>Heterosigma</taxon>
    </lineage>
</organism>
<dbReference type="InterPro" id="IPR013662">
    <property type="entry name" value="RIH_assoc-dom"/>
</dbReference>
<keyword evidence="2 6" id="KW-0812">Transmembrane</keyword>
<dbReference type="InterPro" id="IPR015925">
    <property type="entry name" value="Ryanodine_IP3_receptor"/>
</dbReference>
<feature type="transmembrane region" description="Helical" evidence="6">
    <location>
        <begin position="2392"/>
        <end position="2414"/>
    </location>
</feature>
<dbReference type="GO" id="GO:0016020">
    <property type="term" value="C:membrane"/>
    <property type="evidence" value="ECO:0007669"/>
    <property type="project" value="UniProtKB-SubCell"/>
</dbReference>
<dbReference type="Pfam" id="PF08454">
    <property type="entry name" value="RIH_assoc"/>
    <property type="match status" value="1"/>
</dbReference>
<gene>
    <name evidence="8" type="ORF">HAKA00212_LOCUS10302</name>
</gene>
<evidence type="ECO:0000256" key="4">
    <source>
        <dbReference type="ARBA" id="ARBA00023136"/>
    </source>
</evidence>
<dbReference type="PROSITE" id="PS50188">
    <property type="entry name" value="B302_SPRY"/>
    <property type="match status" value="1"/>
</dbReference>
<evidence type="ECO:0000256" key="6">
    <source>
        <dbReference type="SAM" id="Phobius"/>
    </source>
</evidence>
<feature type="transmembrane region" description="Helical" evidence="6">
    <location>
        <begin position="2471"/>
        <end position="2490"/>
    </location>
</feature>
<feature type="region of interest" description="Disordered" evidence="5">
    <location>
        <begin position="1030"/>
        <end position="1055"/>
    </location>
</feature>
<feature type="transmembrane region" description="Helical" evidence="6">
    <location>
        <begin position="2270"/>
        <end position="2288"/>
    </location>
</feature>
<feature type="compositionally biased region" description="Acidic residues" evidence="5">
    <location>
        <begin position="1547"/>
        <end position="1565"/>
    </location>
</feature>
<dbReference type="SMART" id="SM00449">
    <property type="entry name" value="SPRY"/>
    <property type="match status" value="1"/>
</dbReference>
<sequence>MDTKNVVAAALLHEGTMSGNIGGGTGSVGIDGKGSSATVDVSLAAKILSPNSKLYGADQLGSALLTVLAKCFADNKYLMNKFVTQKQGGAVLALESLVSSYEQGRVLNKGYITRARTLEPWIALISTLYLNKDTLDELSKKDRRKTRIPGRQRRQTNAETFCRTLELLGSLAKTDLGRYDTTSLVQNITDSNKGALVYQSQHPHASNVHMYWNIEMPGVDRVKVGFSNHSELEDQCDWLQFFHEHPVDEHGLLHFRLKHQAKCRASSELDAEEVGEDLPVGMFIKTRTEMEWYGPDRKPDPDRNAEDGFWRVQIVEPETHKDSWASWKEHIMVPVDLEGLELKPWSERYTAKNFPGCGNNPPLAIPASRFTCLFHTDSSGTRWGYHMELRPCKEDEPNLAEPIYSAFDKLLYEHAGPGHKLEPESGDSSGYTQLVRRSTGRALGNLKVVRSSSTLESGIDVCFKVSIETESGLGVTFDGRSKNCMISLWADEEKTVPLKGIAAGTKNCSGEHGLTKFPTPNNGWYCSGCYEKTGRQTGVPKDTIFYGCRQCDVDFCESCMGYASYKDGSWAGVEDNDAPSFFPNVSEVWVAVVVPDGSNDSLFKFAIHEAFPPPTEWEKFLENGKEAKMFKPATDAKNLSQRFEVIKDQLGCWPDLEVADDVSPPFQLAGGQFITVTERRVYKGCVWLRIPAGTALFEGPAAEYSSSGLDEQVSGTSGFAGTAEGTLQKASGETTALRFTRLSIEEGVIEGEGENSSTGRPFEVGGQVDSDGVTFTMSLDYTDSGDETEAPLSVELNGTLGKSKTLEGTAVDPQDEEPGIFSLTLTASPQVQREIARPVTTEDLWAREYTADSGFPLLALKDAKTEIFPIEVPYSEALAVAFHPDTKLADGVDFIEILAPTDADSSLEGEAHLLPRTTGFFGQNTQAGQPPAFPVLEAPLVIPFSSCTIRLTTRSSAGTGFHLATRAVPKPADPFKEFRTPGAVQLSSTELNNETPVKCLAVEGSAKIIVAFDSACNFGSDKLLFYKTDPRSSDGEDSELVGDSSAYSGNLPGAEGRAPLSVDGGEVWVKLQGGESHDSPDSSWALIVADAERVANKQMKAQRRMSQIPHGNAELQPIFPFIDNRSGDVQSVRFDLPISTGKAYYEVVVGSESTASSFLVVGWCLEGASLEIERQSDPEAPHCIGLGSTKDSVGVGGVVWGNGLGRYYQDGKTENYSTLPFKAGDVIGVQIDMENHWMAVSVNGRDQDQIYDQNRSWKGAMMPAVSFSPKQSFTVNFGLDKFEHMPHSSHFSSIREKCQTSATGKTEIWNQVWAVWETANAANNIFEDFLAPEVGTYKQALTSILTRYRDNQSKLVKLGCQSDKLNFEDALKAGAPPQDAPVTSSRGRSLSRAMSIRSSATAMAMSGIDNFLKATGKLNQALEFVLRDETSIRLIDLNIMYPQDKDPMKPEEIKLYTKGSAVPLVKANVSTVLQRPRKELGHQLDAALVDLCVAQLTDRLMLPWVELIRSSNQDEESRDWTIPSMAIKDAPQHLNEDKLRARYADDGGAEEEKGEETFDEEDADDESRKEKKEKQDAKKRQEARERKIKYDRFEGEADFAQMFESAVSKDMIDSSPEVPLILSKTVRTLGTKYIKYHLKVEEEAKRDKKKAVLEQQADGDRDEFSTKAELKLLSMVQKSLNNLGVPAAVLSCLLICQKSTVHQYEGFRLANFCLQGMNKHQQGRFMAVMKDDITDPKVKGKARGIVGEVATTMDRFVREFPSLRGPAKLNRIEDMRLLLGFLQRLCDGQHTEAQDFLGTQRAVAGDTATAGAGAEAEEGRTLIELTVEVMQALQSDLSELLSWSIDTTQFIYILRLAQQTFAALSDFIQGPHPANQELLANADIMKAIANWSRLLVQLSEVNRTKLCAQLPSRSQLDNSGLQRFSGALGGVKKKVKELRRSEEYELYSMIKSAEEKLMVLMHSELEQNNNLKLYKRTLDLFKADNLAMQFRYHWKAALFKKSDLKKSSRFDRFRKSYRRCRDNKCFSKDKDDSSESGGRTESPFLEEFDVDKALRLAAIHSQSEQQEATEVAFSYYVIMETIIDFSVDKDQLGSDYAKLHNTFRTTWESSGWDQEYTVVPREESKHYAEYFGRIEVLGKDDELHRIYFPIPWDCREQMKNPLVKAARKDLLENVSRENPEEKLDNFLDRGLQIQSVIEHQHRILTLSRFRAIIRFLTLHERWWVLLAGALTLMINLTMLVNNQQYHEGSTEEHDYDDFYMDSNIHERVKFYGYFHVACAVVLFINYAVGTARVTINTGYKWRKMVSDGLISLPFGESAEVAFAAADALLPEASWSLFFIATDVMSLYYTCYLLFSFLGAFYYVAFFAFHVLDIAVRSTVMNYVIQAVAKNMAQVTSTLVLGIIFVYLFTVIALVEWGWDAYEFGDGAASWQKLGFAFLQNIDFGLRGAPVFKQEDDGSYIEYDWKIFIFDFAYNILIILIMVAIITGIIIDTFADMRQRQNEISDDMRNTCFICSLPREVFERHRIVFTNHLKRDHNMWSYLFYKMYLERKEDTELTGMEAYLKDQMRGQSIAYFPTKQALVLDAERKSNEMSDLKTQVTGLEATLAGLGEKIEGLSKKLGGSDEEQA</sequence>
<dbReference type="EMBL" id="HBIU01022055">
    <property type="protein sequence ID" value="CAE0631597.1"/>
    <property type="molecule type" value="Transcribed_RNA"/>
</dbReference>
<dbReference type="InterPro" id="IPR013320">
    <property type="entry name" value="ConA-like_dom_sf"/>
</dbReference>
<dbReference type="GO" id="GO:0006816">
    <property type="term" value="P:calcium ion transport"/>
    <property type="evidence" value="ECO:0007669"/>
    <property type="project" value="InterPro"/>
</dbReference>
<accession>A0A7S3XT53</accession>
<name>A0A7S3XT53_HETAK</name>
<dbReference type="Gene3D" id="2.60.120.920">
    <property type="match status" value="1"/>
</dbReference>
<dbReference type="InterPro" id="IPR001870">
    <property type="entry name" value="B30.2/SPRY"/>
</dbReference>
<feature type="domain" description="B30.2/SPRY" evidence="7">
    <location>
        <begin position="1067"/>
        <end position="1282"/>
    </location>
</feature>
<dbReference type="Pfam" id="PF00520">
    <property type="entry name" value="Ion_trans"/>
    <property type="match status" value="1"/>
</dbReference>
<dbReference type="Pfam" id="PF00622">
    <property type="entry name" value="SPRY"/>
    <property type="match status" value="1"/>
</dbReference>
<dbReference type="PANTHER" id="PTHR13715">
    <property type="entry name" value="RYANODINE RECEPTOR AND IP3 RECEPTOR"/>
    <property type="match status" value="1"/>
</dbReference>
<evidence type="ECO:0000256" key="1">
    <source>
        <dbReference type="ARBA" id="ARBA00004141"/>
    </source>
</evidence>
<feature type="region of interest" description="Disordered" evidence="5">
    <location>
        <begin position="1545"/>
        <end position="1584"/>
    </location>
</feature>
<keyword evidence="4 6" id="KW-0472">Membrane</keyword>
<dbReference type="InterPro" id="IPR043136">
    <property type="entry name" value="B30.2/SPRY_sf"/>
</dbReference>
<feature type="compositionally biased region" description="Basic and acidic residues" evidence="5">
    <location>
        <begin position="1566"/>
        <end position="1584"/>
    </location>
</feature>
<evidence type="ECO:0000313" key="8">
    <source>
        <dbReference type="EMBL" id="CAE0631597.1"/>
    </source>
</evidence>
<evidence type="ECO:0000259" key="7">
    <source>
        <dbReference type="PROSITE" id="PS50188"/>
    </source>
</evidence>
<feature type="transmembrane region" description="Helical" evidence="6">
    <location>
        <begin position="2222"/>
        <end position="2240"/>
    </location>
</feature>
<comment type="subcellular location">
    <subcellularLocation>
        <location evidence="1">Membrane</location>
        <topology evidence="1">Multi-pass membrane protein</topology>
    </subcellularLocation>
</comment>
<keyword evidence="3 6" id="KW-1133">Transmembrane helix</keyword>